<dbReference type="InterPro" id="IPR052160">
    <property type="entry name" value="Gypsy_RT_Integrase-like"/>
</dbReference>
<protein>
    <submittedName>
        <fullName evidence="2">ORF103 protein</fullName>
    </submittedName>
</protein>
<proteinExistence type="predicted"/>
<name>A0A5H2V4R7_TURGL</name>
<accession>A0A5H2V4R7</accession>
<dbReference type="InterPro" id="IPR041588">
    <property type="entry name" value="Integrase_H2C2"/>
</dbReference>
<dbReference type="EMBL" id="LC325489">
    <property type="protein sequence ID" value="BBB05349.1"/>
    <property type="molecule type" value="Genomic_DNA"/>
</dbReference>
<dbReference type="PANTHER" id="PTHR47266">
    <property type="entry name" value="ENDONUCLEASE-RELATED"/>
    <property type="match status" value="1"/>
</dbReference>
<dbReference type="Pfam" id="PF17921">
    <property type="entry name" value="Integrase_H2C2"/>
    <property type="match status" value="1"/>
</dbReference>
<evidence type="ECO:0000259" key="1">
    <source>
        <dbReference type="Pfam" id="PF17921"/>
    </source>
</evidence>
<geneLocation type="mitochondrion" evidence="2"/>
<dbReference type="AlphaFoldDB" id="A0A5H2V4R7"/>
<dbReference type="Gene3D" id="1.10.340.70">
    <property type="match status" value="1"/>
</dbReference>
<evidence type="ECO:0000313" key="2">
    <source>
        <dbReference type="EMBL" id="BBB05349.1"/>
    </source>
</evidence>
<keyword evidence="2" id="KW-0496">Mitochondrion</keyword>
<sequence length="103" mass="11798">MHASEYAGHFATFKTVAKVLQAGFYWPTTFKDAHGFVSSCDACQRKGNFTKRNEMPQHFILEVEVFDVWGIYFMKKTIFSWKPIHPNGGRLCFKMGGSSCEPH</sequence>
<feature type="domain" description="Integrase zinc-binding" evidence="1">
    <location>
        <begin position="1"/>
        <end position="46"/>
    </location>
</feature>
<organism evidence="2">
    <name type="scientific">Turritis glabra</name>
    <name type="common">Tower mustard</name>
    <name type="synonym">Arabis glabra</name>
    <dbReference type="NCBI Taxonomy" id="63678"/>
    <lineage>
        <taxon>Eukaryota</taxon>
        <taxon>Viridiplantae</taxon>
        <taxon>Streptophyta</taxon>
        <taxon>Embryophyta</taxon>
        <taxon>Tracheophyta</taxon>
        <taxon>Spermatophyta</taxon>
        <taxon>Magnoliopsida</taxon>
        <taxon>eudicotyledons</taxon>
        <taxon>Gunneridae</taxon>
        <taxon>Pentapetalae</taxon>
        <taxon>rosids</taxon>
        <taxon>malvids</taxon>
        <taxon>Brassicales</taxon>
        <taxon>Brassicaceae</taxon>
        <taxon>Turritideae</taxon>
        <taxon>Turritis</taxon>
    </lineage>
</organism>
<reference evidence="2" key="1">
    <citation type="submission" date="2024-06" db="EMBL/GenBank/DDBJ databases">
        <title>Organellar genome sequences of Turritis glabra.</title>
        <authorList>
            <person name="Kawabe A."/>
        </authorList>
    </citation>
    <scope>NUCLEOTIDE SEQUENCE</scope>
    <source>
        <strain evidence="2">OhmiShirahama</strain>
    </source>
</reference>